<organism evidence="2">
    <name type="scientific">Bactrocera latifrons</name>
    <name type="common">Malaysian fruit fly</name>
    <name type="synonym">Chaetodacus latifrons</name>
    <dbReference type="NCBI Taxonomy" id="174628"/>
    <lineage>
        <taxon>Eukaryota</taxon>
        <taxon>Metazoa</taxon>
        <taxon>Ecdysozoa</taxon>
        <taxon>Arthropoda</taxon>
        <taxon>Hexapoda</taxon>
        <taxon>Insecta</taxon>
        <taxon>Pterygota</taxon>
        <taxon>Neoptera</taxon>
        <taxon>Endopterygota</taxon>
        <taxon>Diptera</taxon>
        <taxon>Brachycera</taxon>
        <taxon>Muscomorpha</taxon>
        <taxon>Tephritoidea</taxon>
        <taxon>Tephritidae</taxon>
        <taxon>Bactrocera</taxon>
        <taxon>Bactrocera</taxon>
    </lineage>
</organism>
<gene>
    <name evidence="2" type="ORF">c3_g1_i1</name>
</gene>
<evidence type="ECO:0000256" key="1">
    <source>
        <dbReference type="SAM" id="MobiDB-lite"/>
    </source>
</evidence>
<dbReference type="EMBL" id="GDHF01028242">
    <property type="protein sequence ID" value="JAI24072.1"/>
    <property type="molecule type" value="Transcribed_RNA"/>
</dbReference>
<feature type="region of interest" description="Disordered" evidence="1">
    <location>
        <begin position="40"/>
        <end position="62"/>
    </location>
</feature>
<name>A0A0K8UBL9_BACLA</name>
<reference evidence="2" key="1">
    <citation type="submission" date="2015-06" db="EMBL/GenBank/DDBJ databases">
        <authorList>
            <person name="Hoefler B.C."/>
            <person name="Straight P.D."/>
        </authorList>
    </citation>
    <scope>NUCLEOTIDE SEQUENCE</scope>
</reference>
<protein>
    <submittedName>
        <fullName evidence="2">Uncharacterized protein</fullName>
    </submittedName>
</protein>
<sequence length="160" mass="18666">MADFDLNVDSLIQRLLEPFKKQKEAEEQAQKMLVAQHMLQLQKEQQKTDAQSPGETEDLQEQERRLLEQFALSPPSETLISEEGDQITVHHPREEPKKSKLKLRDFFVAEFGIYKLYFVKLPHYTQKYYVASVHFLVINTVFCVTTKSFLLFTSNCCCCS</sequence>
<accession>A0A0K8UBL9</accession>
<dbReference type="AlphaFoldDB" id="A0A0K8UBL9"/>
<proteinExistence type="predicted"/>
<evidence type="ECO:0000313" key="2">
    <source>
        <dbReference type="EMBL" id="JAI24072.1"/>
    </source>
</evidence>